<dbReference type="AlphaFoldDB" id="A0A644XXC1"/>
<gene>
    <name evidence="1" type="ORF">SDC9_67175</name>
</gene>
<accession>A0A644XXC1</accession>
<proteinExistence type="predicted"/>
<sequence>MIPTYCINPVSGFDSFEPLRDIPLFQRLEIPVGNIPGNEYQVGLLFIDHCHILVKVLSVNVGAKVYVANQNYP</sequence>
<evidence type="ECO:0000313" key="1">
    <source>
        <dbReference type="EMBL" id="MPM20739.1"/>
    </source>
</evidence>
<reference evidence="1" key="1">
    <citation type="submission" date="2019-08" db="EMBL/GenBank/DDBJ databases">
        <authorList>
            <person name="Kucharzyk K."/>
            <person name="Murdoch R.W."/>
            <person name="Higgins S."/>
            <person name="Loffler F."/>
        </authorList>
    </citation>
    <scope>NUCLEOTIDE SEQUENCE</scope>
</reference>
<dbReference type="EMBL" id="VSSQ01003447">
    <property type="protein sequence ID" value="MPM20739.1"/>
    <property type="molecule type" value="Genomic_DNA"/>
</dbReference>
<name>A0A644XXC1_9ZZZZ</name>
<protein>
    <submittedName>
        <fullName evidence="1">Uncharacterized protein</fullName>
    </submittedName>
</protein>
<organism evidence="1">
    <name type="scientific">bioreactor metagenome</name>
    <dbReference type="NCBI Taxonomy" id="1076179"/>
    <lineage>
        <taxon>unclassified sequences</taxon>
        <taxon>metagenomes</taxon>
        <taxon>ecological metagenomes</taxon>
    </lineage>
</organism>
<comment type="caution">
    <text evidence="1">The sequence shown here is derived from an EMBL/GenBank/DDBJ whole genome shotgun (WGS) entry which is preliminary data.</text>
</comment>